<evidence type="ECO:0000313" key="2">
    <source>
        <dbReference type="EMBL" id="KAL1609276.1"/>
    </source>
</evidence>
<feature type="compositionally biased region" description="Polar residues" evidence="1">
    <location>
        <begin position="116"/>
        <end position="127"/>
    </location>
</feature>
<dbReference type="Proteomes" id="UP001521222">
    <property type="component" value="Unassembled WGS sequence"/>
</dbReference>
<dbReference type="InterPro" id="IPR013226">
    <property type="entry name" value="Pal1"/>
</dbReference>
<feature type="compositionally biased region" description="Polar residues" evidence="1">
    <location>
        <begin position="64"/>
        <end position="99"/>
    </location>
</feature>
<keyword evidence="3" id="KW-1185">Reference proteome</keyword>
<feature type="compositionally biased region" description="Basic residues" evidence="1">
    <location>
        <begin position="405"/>
        <end position="421"/>
    </location>
</feature>
<feature type="compositionally biased region" description="Low complexity" evidence="1">
    <location>
        <begin position="166"/>
        <end position="177"/>
    </location>
</feature>
<feature type="region of interest" description="Disordered" evidence="1">
    <location>
        <begin position="1"/>
        <end position="197"/>
    </location>
</feature>
<evidence type="ECO:0008006" key="4">
    <source>
        <dbReference type="Google" id="ProtNLM"/>
    </source>
</evidence>
<name>A0ABR3RXX4_9PLEO</name>
<reference evidence="2 3" key="1">
    <citation type="submission" date="2024-02" db="EMBL/GenBank/DDBJ databases">
        <title>De novo assembly and annotation of 12 fungi associated with fruit tree decline syndrome in Ontario, Canada.</title>
        <authorList>
            <person name="Sulman M."/>
            <person name="Ellouze W."/>
            <person name="Ilyukhin E."/>
        </authorList>
    </citation>
    <scope>NUCLEOTIDE SEQUENCE [LARGE SCALE GENOMIC DNA]</scope>
    <source>
        <strain evidence="2 3">M97-236</strain>
    </source>
</reference>
<feature type="region of interest" description="Disordered" evidence="1">
    <location>
        <begin position="310"/>
        <end position="421"/>
    </location>
</feature>
<accession>A0ABR3RXX4</accession>
<protein>
    <recommendedName>
        <fullName evidence="4">Pal1 cell morphology</fullName>
    </recommendedName>
</protein>
<evidence type="ECO:0000313" key="3">
    <source>
        <dbReference type="Proteomes" id="UP001521222"/>
    </source>
</evidence>
<gene>
    <name evidence="2" type="ORF">SLS59_001641</name>
</gene>
<proteinExistence type="predicted"/>
<dbReference type="EMBL" id="JAKIXB020000004">
    <property type="protein sequence ID" value="KAL1609276.1"/>
    <property type="molecule type" value="Genomic_DNA"/>
</dbReference>
<organism evidence="2 3">
    <name type="scientific">Nothophoma quercina</name>
    <dbReference type="NCBI Taxonomy" id="749835"/>
    <lineage>
        <taxon>Eukaryota</taxon>
        <taxon>Fungi</taxon>
        <taxon>Dikarya</taxon>
        <taxon>Ascomycota</taxon>
        <taxon>Pezizomycotina</taxon>
        <taxon>Dothideomycetes</taxon>
        <taxon>Pleosporomycetidae</taxon>
        <taxon>Pleosporales</taxon>
        <taxon>Pleosporineae</taxon>
        <taxon>Didymellaceae</taxon>
        <taxon>Nothophoma</taxon>
    </lineage>
</organism>
<dbReference type="PANTHER" id="PTHR28307:SF1">
    <property type="entry name" value="PAL1 CELL MORPHOLOGY PROTEIN"/>
    <property type="match status" value="1"/>
</dbReference>
<feature type="compositionally biased region" description="Basic and acidic residues" evidence="1">
    <location>
        <begin position="310"/>
        <end position="323"/>
    </location>
</feature>
<sequence>MSMQAAQHALIDPLHEPDPSDDTGLNSHFRSTFAPRHDGPITPPGSAGLSKDGSSVKVSEHRTGNSLGSNPFIPSQHTGSSVGTNPFISSQHTGNSVETNPYRRSRATSEAKAPSATVSQIGQTTPRSSRHEYPSPPQSASPRKQHFSNHRAAAFGSMNEGRPRRSSQPSSSRPQSQHISGRNRGGSLNYGESSPLDTIRRETKTAHRAPHLRKKNFQGADVIDRLDKTGVTRYHHEGPYDAASIARNRDKKYSPIAAVKDSNEEALRATPRENIQDAVERHRPLEGVATVPPGMADKFGRVYDYEEGTDMQRDPLNKGDYKRVPGVQYHPDDLKGKGEPSYTIEKQLKDHKRLGDSGTEMTSRRHSKSVGHNDAPGSMPAENPFEPEANASGIGRSNSGLGNALKKRFGSIRRKKHDADA</sequence>
<comment type="caution">
    <text evidence="2">The sequence shown here is derived from an EMBL/GenBank/DDBJ whole genome shotgun (WGS) entry which is preliminary data.</text>
</comment>
<dbReference type="Pfam" id="PF08316">
    <property type="entry name" value="Pal1"/>
    <property type="match status" value="1"/>
</dbReference>
<evidence type="ECO:0000256" key="1">
    <source>
        <dbReference type="SAM" id="MobiDB-lite"/>
    </source>
</evidence>
<dbReference type="PANTHER" id="PTHR28307">
    <property type="entry name" value="PROTEIN PAL1"/>
    <property type="match status" value="1"/>
</dbReference>